<evidence type="ECO:0000259" key="1">
    <source>
        <dbReference type="PROSITE" id="PS51725"/>
    </source>
</evidence>
<dbReference type="STRING" id="1007099.SAMN05216287_4385"/>
<dbReference type="EMBL" id="FNNU01000010">
    <property type="protein sequence ID" value="SDY03966.1"/>
    <property type="molecule type" value="Genomic_DNA"/>
</dbReference>
<dbReference type="PANTHER" id="PTHR33336">
    <property type="entry name" value="QUINOL MONOOXYGENASE YGIN-RELATED"/>
    <property type="match status" value="1"/>
</dbReference>
<protein>
    <submittedName>
        <fullName evidence="2">Quinol monooxygenase YgiN</fullName>
    </submittedName>
</protein>
<feature type="domain" description="ABM" evidence="1">
    <location>
        <begin position="6"/>
        <end position="95"/>
    </location>
</feature>
<keyword evidence="2" id="KW-0503">Monooxygenase</keyword>
<dbReference type="Pfam" id="PF03992">
    <property type="entry name" value="ABM"/>
    <property type="match status" value="1"/>
</dbReference>
<dbReference type="InterPro" id="IPR050744">
    <property type="entry name" value="AI-2_Isomerase_LsrG"/>
</dbReference>
<dbReference type="Gene3D" id="3.30.70.100">
    <property type="match status" value="1"/>
</dbReference>
<evidence type="ECO:0000313" key="3">
    <source>
        <dbReference type="Proteomes" id="UP000243778"/>
    </source>
</evidence>
<dbReference type="InterPro" id="IPR007138">
    <property type="entry name" value="ABM_dom"/>
</dbReference>
<reference evidence="3" key="1">
    <citation type="submission" date="2016-10" db="EMBL/GenBank/DDBJ databases">
        <authorList>
            <person name="Varghese N."/>
            <person name="Submissions S."/>
        </authorList>
    </citation>
    <scope>NUCLEOTIDE SEQUENCE [LARGE SCALE GENOMIC DNA]</scope>
    <source>
        <strain evidence="3">NRRL B-59562</strain>
    </source>
</reference>
<organism evidence="2 3">
    <name type="scientific">Pseudomonas kuykendallii</name>
    <dbReference type="NCBI Taxonomy" id="1007099"/>
    <lineage>
        <taxon>Bacteria</taxon>
        <taxon>Pseudomonadati</taxon>
        <taxon>Pseudomonadota</taxon>
        <taxon>Gammaproteobacteria</taxon>
        <taxon>Pseudomonadales</taxon>
        <taxon>Pseudomonadaceae</taxon>
        <taxon>Pseudomonas</taxon>
    </lineage>
</organism>
<dbReference type="InterPro" id="IPR011008">
    <property type="entry name" value="Dimeric_a/b-barrel"/>
</dbReference>
<evidence type="ECO:0000313" key="2">
    <source>
        <dbReference type="EMBL" id="SDY03966.1"/>
    </source>
</evidence>
<dbReference type="GO" id="GO:0004497">
    <property type="term" value="F:monooxygenase activity"/>
    <property type="evidence" value="ECO:0007669"/>
    <property type="project" value="UniProtKB-KW"/>
</dbReference>
<dbReference type="AlphaFoldDB" id="A0A1H3GKX7"/>
<proteinExistence type="predicted"/>
<dbReference type="RefSeq" id="WP_090231783.1">
    <property type="nucleotide sequence ID" value="NZ_FNNU01000010.1"/>
</dbReference>
<keyword evidence="2" id="KW-0560">Oxidoreductase</keyword>
<name>A0A1H3GKX7_9PSED</name>
<keyword evidence="3" id="KW-1185">Reference proteome</keyword>
<dbReference type="Proteomes" id="UP000243778">
    <property type="component" value="Unassembled WGS sequence"/>
</dbReference>
<dbReference type="PANTHER" id="PTHR33336:SF1">
    <property type="entry name" value="(4S)-4-HYDROXY-5-PHOSPHONOOXYPENTANE-2,3-DIONE ISOMERASE"/>
    <property type="match status" value="1"/>
</dbReference>
<dbReference type="SUPFAM" id="SSF54909">
    <property type="entry name" value="Dimeric alpha+beta barrel"/>
    <property type="match status" value="1"/>
</dbReference>
<dbReference type="OrthoDB" id="9812754at2"/>
<dbReference type="GO" id="GO:0005829">
    <property type="term" value="C:cytosol"/>
    <property type="evidence" value="ECO:0007669"/>
    <property type="project" value="TreeGrafter"/>
</dbReference>
<dbReference type="PROSITE" id="PS51725">
    <property type="entry name" value="ABM"/>
    <property type="match status" value="1"/>
</dbReference>
<sequence length="102" mass="11154">MSAKPFVVIAEFTLKPGSLADFLAFGQIDAGGALDKEEGCLAFDILLPENGGDQVMFHEVYRDRAAFDEHKGTSHYLAFKEGSKSLLAEDVKVRFFNPVAAQ</sequence>
<accession>A0A1H3GKX7</accession>
<gene>
    <name evidence="2" type="ORF">SAMN05216287_4385</name>
</gene>